<dbReference type="InParanoid" id="D1Z008"/>
<dbReference type="PANTHER" id="PTHR38811">
    <property type="match status" value="1"/>
</dbReference>
<sequence>MNTDSLTFYNGAETFSKKLSGRGSFVLVMGYTETAAIPGITVAGASPELMCYTPPLDAELVHTGRILTLENIAMTADAIPTPGLITRAAITLSDFREYYVDAGGKISPFVAHYRVGNGPGADIRTGRAVPSAKQTIENARKVGKEIAAESEYLVIGETTPAGTTTALGVLRALGMDTNGVTSSSMAVNPQSLKDSVVREGLKNAGINGQCDPLKAIESVGDPMMAATIGLVQGAQGIPIILAGGTQMAVVALLISKIMDLSKLDLALSTTRWVVEDRSANLLGILKCTGADIPVLVSNLSFARSKYPGLLAYEKGVAKEGVGAGGICAAAMLKGVPKEKIEDTVESIYSKMVGN</sequence>
<dbReference type="OrthoDB" id="9136at2157"/>
<comment type="similarity">
    <text evidence="1">Belongs to the UPF0284 family.</text>
</comment>
<dbReference type="InterPro" id="IPR036087">
    <property type="entry name" value="Nict_dMeBzImd_PRibTrfase_sf"/>
</dbReference>
<dbReference type="GeneID" id="8681826"/>
<reference evidence="2 3" key="1">
    <citation type="journal article" date="2007" name="Appl. Environ. Microbiol.">
        <title>Isolation of key methanogens for global methane emission from rice paddy fields: a novel isolate affiliated with the clone cluster rice cluster I.</title>
        <authorList>
            <person name="Sakai S."/>
            <person name="Imachi H."/>
            <person name="Sekiguchi Y."/>
            <person name="Ohashi A."/>
            <person name="Harada H."/>
            <person name="Kamagata Y."/>
        </authorList>
    </citation>
    <scope>NUCLEOTIDE SEQUENCE [LARGE SCALE GENOMIC DNA]</scope>
    <source>
        <strain evidence="3">DSM 17711 / JCM 13418 / NBRC 101707 / SANAE</strain>
    </source>
</reference>
<dbReference type="CDD" id="cd02439">
    <property type="entry name" value="DMB-PRT_CobT"/>
    <property type="match status" value="1"/>
</dbReference>
<dbReference type="AlphaFoldDB" id="D1Z008"/>
<dbReference type="GO" id="GO:0008939">
    <property type="term" value="F:nicotinate-nucleotide-dimethylbenzimidazole phosphoribosyltransferase activity"/>
    <property type="evidence" value="ECO:0007669"/>
    <property type="project" value="InterPro"/>
</dbReference>
<dbReference type="NCBIfam" id="NF003372">
    <property type="entry name" value="PRK04447.1-5"/>
    <property type="match status" value="1"/>
</dbReference>
<dbReference type="KEGG" id="mpd:MCP_1958"/>
<dbReference type="Gene3D" id="3.40.50.10210">
    <property type="match status" value="1"/>
</dbReference>
<dbReference type="HAMAP" id="MF_01086">
    <property type="entry name" value="UPF0284"/>
    <property type="match status" value="1"/>
</dbReference>
<dbReference type="EMBL" id="AP011532">
    <property type="protein sequence ID" value="BAI62030.1"/>
    <property type="molecule type" value="Genomic_DNA"/>
</dbReference>
<accession>D1Z008</accession>
<evidence type="ECO:0000313" key="2">
    <source>
        <dbReference type="EMBL" id="BAI62030.1"/>
    </source>
</evidence>
<protein>
    <recommendedName>
        <fullName evidence="1">UPF0284 protein MCP_1958</fullName>
    </recommendedName>
</protein>
<dbReference type="Proteomes" id="UP000001882">
    <property type="component" value="Chromosome"/>
</dbReference>
<dbReference type="PATRIC" id="fig|304371.9.peg.1998"/>
<dbReference type="NCBIfam" id="TIGR00303">
    <property type="entry name" value="nicotinate mononucleotide-dependent phosphoribosyltransferase CobT"/>
    <property type="match status" value="1"/>
</dbReference>
<name>D1Z008_METPS</name>
<dbReference type="PANTHER" id="PTHR38811:SF1">
    <property type="entry name" value="UPF0284 PROTEIN SLL1500"/>
    <property type="match status" value="1"/>
</dbReference>
<dbReference type="InterPro" id="IPR002805">
    <property type="entry name" value="Nict_dMeBzImd_PRibTrfase_arc"/>
</dbReference>
<evidence type="ECO:0000313" key="3">
    <source>
        <dbReference type="Proteomes" id="UP000001882"/>
    </source>
</evidence>
<dbReference type="InterPro" id="IPR003200">
    <property type="entry name" value="Nict_dMeBzImd_PRibTrfase"/>
</dbReference>
<reference evidence="2 3" key="2">
    <citation type="journal article" date="2008" name="Int. J. Syst. Evol. Microbiol.">
        <title>Methanocella paludicola gen. nov., sp. nov., a methane-producing archaeon, the first isolate of the lineage 'Rice Cluster I', and proposal of the new archaeal order Methanocellales ord. nov.</title>
        <authorList>
            <person name="Sakai S."/>
            <person name="Imachi H."/>
            <person name="Hanada S."/>
            <person name="Ohashi A."/>
            <person name="Harada H."/>
            <person name="Kamagata Y."/>
        </authorList>
    </citation>
    <scope>NUCLEOTIDE SEQUENCE [LARGE SCALE GENOMIC DNA]</scope>
    <source>
        <strain evidence="3">DSM 17711 / JCM 13418 / NBRC 101707 / SANAE</strain>
    </source>
</reference>
<organism evidence="2 3">
    <name type="scientific">Methanocella paludicola (strain DSM 17711 / JCM 13418 / NBRC 101707 / SANAE)</name>
    <dbReference type="NCBI Taxonomy" id="304371"/>
    <lineage>
        <taxon>Archaea</taxon>
        <taxon>Methanobacteriati</taxon>
        <taxon>Methanobacteriota</taxon>
        <taxon>Stenosarchaea group</taxon>
        <taxon>Methanomicrobia</taxon>
        <taxon>Methanocellales</taxon>
        <taxon>Methanocellaceae</taxon>
        <taxon>Methanocella</taxon>
    </lineage>
</organism>
<dbReference type="STRING" id="304371.MCP_1958"/>
<reference evidence="3" key="3">
    <citation type="journal article" date="2011" name="PLoS ONE">
        <title>Genome sequence of a mesophilic hydrogenotrophic methanogen Methanocella paludicola, the first cultivated representative of the order Methanocellales.</title>
        <authorList>
            <person name="Sakai S."/>
            <person name="Takaki Y."/>
            <person name="Shimamura S."/>
            <person name="Sekine M."/>
            <person name="Tajima T."/>
            <person name="Kosugi H."/>
            <person name="Ichikawa N."/>
            <person name="Tasumi E."/>
            <person name="Hiraki A.T."/>
            <person name="Shimizu A."/>
            <person name="Kato Y."/>
            <person name="Nishiko R."/>
            <person name="Mori K."/>
            <person name="Fujita N."/>
            <person name="Imachi H."/>
            <person name="Takai K."/>
        </authorList>
    </citation>
    <scope>NUCLEOTIDE SEQUENCE [LARGE SCALE GENOMIC DNA]</scope>
    <source>
        <strain evidence="3">DSM 17711 / JCM 13418 / NBRC 101707 / SANAE</strain>
    </source>
</reference>
<proteinExistence type="inferred from homology"/>
<dbReference type="RefSeq" id="WP_012900704.1">
    <property type="nucleotide sequence ID" value="NC_013665.1"/>
</dbReference>
<dbReference type="SUPFAM" id="SSF52733">
    <property type="entry name" value="Nicotinate mononucleotide:5,6-dimethylbenzimidazole phosphoribosyltransferase (CobT)"/>
    <property type="match status" value="1"/>
</dbReference>
<gene>
    <name evidence="2" type="ordered locus">MCP_1958</name>
</gene>
<dbReference type="eggNOG" id="arCOG04272">
    <property type="taxonomic scope" value="Archaea"/>
</dbReference>
<evidence type="ECO:0000256" key="1">
    <source>
        <dbReference type="HAMAP-Rule" id="MF_01086"/>
    </source>
</evidence>
<keyword evidence="3" id="KW-1185">Reference proteome</keyword>